<evidence type="ECO:0000313" key="5">
    <source>
        <dbReference type="Proteomes" id="UP000295344"/>
    </source>
</evidence>
<dbReference type="OrthoDB" id="70840at2"/>
<dbReference type="Pfam" id="PF00583">
    <property type="entry name" value="Acetyltransf_1"/>
    <property type="match status" value="1"/>
</dbReference>
<dbReference type="AlphaFoldDB" id="A0A4R7FKV6"/>
<evidence type="ECO:0000256" key="2">
    <source>
        <dbReference type="ARBA" id="ARBA00023315"/>
    </source>
</evidence>
<keyword evidence="2" id="KW-0012">Acyltransferase</keyword>
<dbReference type="Proteomes" id="UP000295344">
    <property type="component" value="Unassembled WGS sequence"/>
</dbReference>
<dbReference type="InterPro" id="IPR016181">
    <property type="entry name" value="Acyl_CoA_acyltransferase"/>
</dbReference>
<dbReference type="Gene3D" id="3.40.630.30">
    <property type="match status" value="1"/>
</dbReference>
<gene>
    <name evidence="4" type="ORF">CLV52_1926</name>
</gene>
<accession>A0A4R7FKV6</accession>
<reference evidence="4 5" key="1">
    <citation type="submission" date="2019-03" db="EMBL/GenBank/DDBJ databases">
        <title>Genomic Encyclopedia of Archaeal and Bacterial Type Strains, Phase II (KMG-II): from individual species to whole genera.</title>
        <authorList>
            <person name="Goeker M."/>
        </authorList>
    </citation>
    <scope>NUCLEOTIDE SEQUENCE [LARGE SCALE GENOMIC DNA]</scope>
    <source>
        <strain evidence="4 5">DSM 24782</strain>
    </source>
</reference>
<keyword evidence="5" id="KW-1185">Reference proteome</keyword>
<dbReference type="PANTHER" id="PTHR43877:SF2">
    <property type="entry name" value="AMINOALKYLPHOSPHONATE N-ACETYLTRANSFERASE-RELATED"/>
    <property type="match status" value="1"/>
</dbReference>
<dbReference type="CDD" id="cd04301">
    <property type="entry name" value="NAT_SF"/>
    <property type="match status" value="1"/>
</dbReference>
<feature type="domain" description="N-acetyltransferase" evidence="3">
    <location>
        <begin position="11"/>
        <end position="161"/>
    </location>
</feature>
<name>A0A4R7FKV6_9MICO</name>
<dbReference type="InterPro" id="IPR000182">
    <property type="entry name" value="GNAT_dom"/>
</dbReference>
<evidence type="ECO:0000256" key="1">
    <source>
        <dbReference type="ARBA" id="ARBA00022679"/>
    </source>
</evidence>
<organism evidence="4 5">
    <name type="scientific">Amnibacterium kyonggiense</name>
    <dbReference type="NCBI Taxonomy" id="595671"/>
    <lineage>
        <taxon>Bacteria</taxon>
        <taxon>Bacillati</taxon>
        <taxon>Actinomycetota</taxon>
        <taxon>Actinomycetes</taxon>
        <taxon>Micrococcales</taxon>
        <taxon>Microbacteriaceae</taxon>
        <taxon>Amnibacterium</taxon>
    </lineage>
</organism>
<protein>
    <submittedName>
        <fullName evidence="4">Acetyltransferase (GNAT) family protein</fullName>
    </submittedName>
</protein>
<dbReference type="RefSeq" id="WP_133766115.1">
    <property type="nucleotide sequence ID" value="NZ_BAAARP010000002.1"/>
</dbReference>
<dbReference type="EMBL" id="SOAM01000002">
    <property type="protein sequence ID" value="TDS76987.1"/>
    <property type="molecule type" value="Genomic_DNA"/>
</dbReference>
<dbReference type="PANTHER" id="PTHR43877">
    <property type="entry name" value="AMINOALKYLPHOSPHONATE N-ACETYLTRANSFERASE-RELATED-RELATED"/>
    <property type="match status" value="1"/>
</dbReference>
<keyword evidence="1 4" id="KW-0808">Transferase</keyword>
<proteinExistence type="predicted"/>
<evidence type="ECO:0000313" key="4">
    <source>
        <dbReference type="EMBL" id="TDS76987.1"/>
    </source>
</evidence>
<evidence type="ECO:0000259" key="3">
    <source>
        <dbReference type="PROSITE" id="PS51186"/>
    </source>
</evidence>
<dbReference type="SUPFAM" id="SSF55729">
    <property type="entry name" value="Acyl-CoA N-acyltransferases (Nat)"/>
    <property type="match status" value="1"/>
</dbReference>
<dbReference type="InterPro" id="IPR050832">
    <property type="entry name" value="Bact_Acetyltransf"/>
</dbReference>
<dbReference type="PROSITE" id="PS51186">
    <property type="entry name" value="GNAT"/>
    <property type="match status" value="1"/>
</dbReference>
<comment type="caution">
    <text evidence="4">The sequence shown here is derived from an EMBL/GenBank/DDBJ whole genome shotgun (WGS) entry which is preliminary data.</text>
</comment>
<sequence length="165" mass="17949">MEERWVAADDPVLRPLLEDLARDYDARYGPTNGVPSSAELTRYPPEAFAAERGGAFLAVLDDGVLVAGGALKRGGTGPDGRPLAEVKRMWSHPERRRLGLAGRVLALLEQRAAELGYTGLELTTGARQPEAVALYLRHGWTPDFDPTAPQDEAAYLRFTKPAPRG</sequence>
<dbReference type="GO" id="GO:0016747">
    <property type="term" value="F:acyltransferase activity, transferring groups other than amino-acyl groups"/>
    <property type="evidence" value="ECO:0007669"/>
    <property type="project" value="InterPro"/>
</dbReference>